<dbReference type="Pfam" id="PF05383">
    <property type="entry name" value="La"/>
    <property type="match status" value="1"/>
</dbReference>
<feature type="compositionally biased region" description="Polar residues" evidence="3">
    <location>
        <begin position="1"/>
        <end position="16"/>
    </location>
</feature>
<dbReference type="GO" id="GO:0045727">
    <property type="term" value="P:positive regulation of translation"/>
    <property type="evidence" value="ECO:0007669"/>
    <property type="project" value="TreeGrafter"/>
</dbReference>
<dbReference type="SMART" id="SM00715">
    <property type="entry name" value="LA"/>
    <property type="match status" value="1"/>
</dbReference>
<sequence length="459" mass="51464">MSAPIENSNATVQTEPTVEEKQEAKVEVKASQLTPAPLPTNSPWKTVAGGTPASFGGSSGKWPSTQEAVEQLERRERQGPAPVIKATGKEKWVPIKASIVVSGFKKPNSNANGGQSNKKQPAKKNKKNTTGNRTKKQQSNKQEKSESSTVVVGSVTADGESSKAEAQEHDASDEQNRNGTSGIPKRSSSQSHQRKSSHNQNNYVPRRRYQNNGGNHENGSFKPYQQYVMFQHKSNYVPFRQSQVNHQYNSSNNRQRFYQRGPQSQTTFYSPQPPHPFIAVNNIARQIEYYFSTENLVKDTYLRSHFTEDGYAPLALISKFYRIVNMSLGGDEYLIMGALREIVANANASVDVAEVEEEVESALERYYIRSKEWEKWVAANVQENIEVPKSVAFKSNLDQRRLDQFQVDPLVFEPPQNKIQNQSHQKEAFGDDQESHEDQNEDDIPIGDSVPEKVAESAA</sequence>
<feature type="domain" description="HTH La-type RNA-binding" evidence="4">
    <location>
        <begin position="273"/>
        <end position="370"/>
    </location>
</feature>
<feature type="compositionally biased region" description="Polar residues" evidence="3">
    <location>
        <begin position="107"/>
        <end position="116"/>
    </location>
</feature>
<evidence type="ECO:0000313" key="6">
    <source>
        <dbReference type="Proteomes" id="UP000190831"/>
    </source>
</evidence>
<dbReference type="PANTHER" id="PTHR22792:SF132">
    <property type="entry name" value="LA-RELATED PROTEIN 1"/>
    <property type="match status" value="1"/>
</dbReference>
<evidence type="ECO:0000313" key="5">
    <source>
        <dbReference type="EMBL" id="SCW03020.1"/>
    </source>
</evidence>
<dbReference type="Proteomes" id="UP000190831">
    <property type="component" value="Chromosome G"/>
</dbReference>
<evidence type="ECO:0000256" key="3">
    <source>
        <dbReference type="SAM" id="MobiDB-lite"/>
    </source>
</evidence>
<dbReference type="GO" id="GO:0005829">
    <property type="term" value="C:cytosol"/>
    <property type="evidence" value="ECO:0007669"/>
    <property type="project" value="TreeGrafter"/>
</dbReference>
<protein>
    <submittedName>
        <fullName evidence="5">LAFE_0G01178g1_1</fullName>
    </submittedName>
</protein>
<dbReference type="SUPFAM" id="SSF46785">
    <property type="entry name" value="Winged helix' DNA-binding domain"/>
    <property type="match status" value="1"/>
</dbReference>
<feature type="compositionally biased region" description="Basic and acidic residues" evidence="3">
    <location>
        <begin position="18"/>
        <end position="28"/>
    </location>
</feature>
<organism evidence="5 6">
    <name type="scientific">Lachancea fermentati</name>
    <name type="common">Zygosaccharomyces fermentati</name>
    <dbReference type="NCBI Taxonomy" id="4955"/>
    <lineage>
        <taxon>Eukaryota</taxon>
        <taxon>Fungi</taxon>
        <taxon>Dikarya</taxon>
        <taxon>Ascomycota</taxon>
        <taxon>Saccharomycotina</taxon>
        <taxon>Saccharomycetes</taxon>
        <taxon>Saccharomycetales</taxon>
        <taxon>Saccharomycetaceae</taxon>
        <taxon>Lachancea</taxon>
    </lineage>
</organism>
<dbReference type="OMA" id="FYRIVNM"/>
<name>A0A1G4MGK6_LACFM</name>
<proteinExistence type="predicted"/>
<dbReference type="AlphaFoldDB" id="A0A1G4MGK6"/>
<evidence type="ECO:0000256" key="1">
    <source>
        <dbReference type="ARBA" id="ARBA00022884"/>
    </source>
</evidence>
<gene>
    <name evidence="5" type="ORF">LAFE_0G01178G</name>
</gene>
<feature type="compositionally biased region" description="Basic and acidic residues" evidence="3">
    <location>
        <begin position="160"/>
        <end position="176"/>
    </location>
</feature>
<feature type="compositionally biased region" description="Basic residues" evidence="3">
    <location>
        <begin position="120"/>
        <end position="138"/>
    </location>
</feature>
<feature type="region of interest" description="Disordered" evidence="3">
    <location>
        <begin position="1"/>
        <end position="88"/>
    </location>
</feature>
<accession>A0A1G4MGK6</accession>
<feature type="compositionally biased region" description="Acidic residues" evidence="3">
    <location>
        <begin position="430"/>
        <end position="445"/>
    </location>
</feature>
<feature type="compositionally biased region" description="Low complexity" evidence="3">
    <location>
        <begin position="147"/>
        <end position="156"/>
    </location>
</feature>
<keyword evidence="6" id="KW-1185">Reference proteome</keyword>
<dbReference type="PROSITE" id="PS50961">
    <property type="entry name" value="HTH_LA"/>
    <property type="match status" value="1"/>
</dbReference>
<dbReference type="OrthoDB" id="340227at2759"/>
<feature type="region of interest" description="Disordered" evidence="3">
    <location>
        <begin position="101"/>
        <end position="221"/>
    </location>
</feature>
<keyword evidence="1 2" id="KW-0694">RNA-binding</keyword>
<dbReference type="Gene3D" id="1.10.10.10">
    <property type="entry name" value="Winged helix-like DNA-binding domain superfamily/Winged helix DNA-binding domain"/>
    <property type="match status" value="1"/>
</dbReference>
<dbReference type="GO" id="GO:0010494">
    <property type="term" value="C:cytoplasmic stress granule"/>
    <property type="evidence" value="ECO:0007669"/>
    <property type="project" value="TreeGrafter"/>
</dbReference>
<evidence type="ECO:0000256" key="2">
    <source>
        <dbReference type="PROSITE-ProRule" id="PRU00332"/>
    </source>
</evidence>
<feature type="compositionally biased region" description="Basic and acidic residues" evidence="3">
    <location>
        <begin position="450"/>
        <end position="459"/>
    </location>
</feature>
<dbReference type="GO" id="GO:0003723">
    <property type="term" value="F:RNA binding"/>
    <property type="evidence" value="ECO:0007669"/>
    <property type="project" value="UniProtKB-UniRule"/>
</dbReference>
<evidence type="ECO:0000259" key="4">
    <source>
        <dbReference type="PROSITE" id="PS50961"/>
    </source>
</evidence>
<dbReference type="InterPro" id="IPR036390">
    <property type="entry name" value="WH_DNA-bd_sf"/>
</dbReference>
<dbReference type="InterPro" id="IPR045180">
    <property type="entry name" value="La_dom_prot"/>
</dbReference>
<dbReference type="CDD" id="cd07323">
    <property type="entry name" value="LAM"/>
    <property type="match status" value="1"/>
</dbReference>
<dbReference type="InterPro" id="IPR036388">
    <property type="entry name" value="WH-like_DNA-bd_sf"/>
</dbReference>
<feature type="compositionally biased region" description="Polar residues" evidence="3">
    <location>
        <begin position="31"/>
        <end position="44"/>
    </location>
</feature>
<dbReference type="InterPro" id="IPR006630">
    <property type="entry name" value="La_HTH"/>
</dbReference>
<dbReference type="EMBL" id="LT598486">
    <property type="protein sequence ID" value="SCW03020.1"/>
    <property type="molecule type" value="Genomic_DNA"/>
</dbReference>
<reference evidence="5 6" key="1">
    <citation type="submission" date="2016-03" db="EMBL/GenBank/DDBJ databases">
        <authorList>
            <person name="Devillers H."/>
        </authorList>
    </citation>
    <scope>NUCLEOTIDE SEQUENCE [LARGE SCALE GENOMIC DNA]</scope>
    <source>
        <strain evidence="5">CBS 6772</strain>
    </source>
</reference>
<dbReference type="STRING" id="4955.A0A1G4MGK6"/>
<feature type="region of interest" description="Disordered" evidence="3">
    <location>
        <begin position="413"/>
        <end position="459"/>
    </location>
</feature>
<dbReference type="PANTHER" id="PTHR22792">
    <property type="entry name" value="LUPUS LA PROTEIN-RELATED"/>
    <property type="match status" value="1"/>
</dbReference>